<sequence length="132" mass="15051">MINQKRNLVLDVDGTLVPSKKSGESYADLVPFPDMIEKVREYREAGFYIILYSARNMRTYDGNVGLINANTAKTLMQWLDKHQIPYDEIHLGKPWPGEGGFYVDDKAIRPNEFLSLTYDEIMELVCAEESGA</sequence>
<evidence type="ECO:0000313" key="1">
    <source>
        <dbReference type="EMBL" id="MBB5192461.1"/>
    </source>
</evidence>
<evidence type="ECO:0000313" key="2">
    <source>
        <dbReference type="Proteomes" id="UP000543030"/>
    </source>
</evidence>
<dbReference type="InterPro" id="IPR036412">
    <property type="entry name" value="HAD-like_sf"/>
</dbReference>
<proteinExistence type="predicted"/>
<dbReference type="SUPFAM" id="SSF56784">
    <property type="entry name" value="HAD-like"/>
    <property type="match status" value="1"/>
</dbReference>
<reference evidence="1 2" key="1">
    <citation type="submission" date="2020-08" db="EMBL/GenBank/DDBJ databases">
        <title>Genomic Encyclopedia of Type Strains, Phase IV (KMG-IV): sequencing the most valuable type-strain genomes for metagenomic binning, comparative biology and taxonomic classification.</title>
        <authorList>
            <person name="Goeker M."/>
        </authorList>
    </citation>
    <scope>NUCLEOTIDE SEQUENCE [LARGE SCALE GENOMIC DNA]</scope>
    <source>
        <strain evidence="1 2">DSM 18233</strain>
    </source>
</reference>
<dbReference type="EMBL" id="JACHHN010000006">
    <property type="protein sequence ID" value="MBB5192461.1"/>
    <property type="molecule type" value="Genomic_DNA"/>
</dbReference>
<dbReference type="Gene3D" id="3.40.50.1000">
    <property type="entry name" value="HAD superfamily/HAD-like"/>
    <property type="match status" value="1"/>
</dbReference>
<protein>
    <submittedName>
        <fullName evidence="1">Capsule biosynthesis phosphatase</fullName>
    </submittedName>
</protein>
<gene>
    <name evidence="1" type="ORF">HNQ50_003202</name>
</gene>
<keyword evidence="2" id="KW-1185">Reference proteome</keyword>
<dbReference type="Proteomes" id="UP000543030">
    <property type="component" value="Unassembled WGS sequence"/>
</dbReference>
<dbReference type="AlphaFoldDB" id="A0A840RJX6"/>
<dbReference type="RefSeq" id="WP_184102124.1">
    <property type="nucleotide sequence ID" value="NZ_JACHHN010000006.1"/>
</dbReference>
<comment type="caution">
    <text evidence="1">The sequence shown here is derived from an EMBL/GenBank/DDBJ whole genome shotgun (WGS) entry which is preliminary data.</text>
</comment>
<accession>A0A840RJX6</accession>
<organism evidence="1 2">
    <name type="scientific">Silvimonas terrae</name>
    <dbReference type="NCBI Taxonomy" id="300266"/>
    <lineage>
        <taxon>Bacteria</taxon>
        <taxon>Pseudomonadati</taxon>
        <taxon>Pseudomonadota</taxon>
        <taxon>Betaproteobacteria</taxon>
        <taxon>Neisseriales</taxon>
        <taxon>Chitinibacteraceae</taxon>
        <taxon>Silvimonas</taxon>
    </lineage>
</organism>
<name>A0A840RJX6_9NEIS</name>
<dbReference type="InterPro" id="IPR023214">
    <property type="entry name" value="HAD_sf"/>
</dbReference>